<sequence>MGVLGVRGGSRGGRSARQRAVLLALRYYCDVLRRQWRISIPAMTLPALGNTCLFYLTPLVVAALVGHLADGGESDLGALLPYVLGFAGLMLAGEALWRVGLHFLNRTNGRGIERLGIIGMDELLAKDAAFFHDNFTGSLTKRILSFSGGFENFADTLTFAVVANVIPLSFASVILWRYHPLLVVVLLGLIVFTGFIVTPLIRRRQVLVDRREAAKVQVSGHVADVLTNMETVRAFAAEQREAAEFRGRVAEQHRLSLRSWDYANLRVDTIVAPMSILTSALGLLVAVGLRGGLGVEAIVVTFSYYTNATRIMFEFNQIYRRLESTLTESAQFTELLAIPPTVVDPPDPQPLRPVDASVRFERVLFAHGDGPPLFEKLDLEIPGGAKIGLVGRSGGGKTTLTRLLLRLMDVDGGRILVGGQDIARLRQSDLRNLIAYVPQDPAMFHRSVRENIAFARPGATEAEIRRAARAAHVTEFVESLPDGFDTLVGERGVKLSGGQRQRVALARAILRDAPILLLDEATSALDSESELLVQEALWHLMRDRTALVVAHRLSTVVRMDRLVVLDRGRILEEGSHHELLQSEGPYARLWHHQSGGFLTEQAIPDTATTAQHNRSSQPTTG</sequence>
<proteinExistence type="predicted"/>
<evidence type="ECO:0000256" key="5">
    <source>
        <dbReference type="ARBA" id="ARBA00022989"/>
    </source>
</evidence>
<dbReference type="SUPFAM" id="SSF90123">
    <property type="entry name" value="ABC transporter transmembrane region"/>
    <property type="match status" value="1"/>
</dbReference>
<evidence type="ECO:0000256" key="2">
    <source>
        <dbReference type="ARBA" id="ARBA00022692"/>
    </source>
</evidence>
<gene>
    <name evidence="10" type="ORF">GCM10009546_30930</name>
</gene>
<keyword evidence="4 10" id="KW-0067">ATP-binding</keyword>
<feature type="transmembrane region" description="Helical" evidence="7">
    <location>
        <begin position="157"/>
        <end position="176"/>
    </location>
</feature>
<dbReference type="InterPro" id="IPR039421">
    <property type="entry name" value="Type_1_exporter"/>
</dbReference>
<dbReference type="InterPro" id="IPR036640">
    <property type="entry name" value="ABC1_TM_sf"/>
</dbReference>
<protein>
    <submittedName>
        <fullName evidence="10">ABC transporter ATP-binding protein</fullName>
    </submittedName>
</protein>
<feature type="domain" description="ABC transporter" evidence="8">
    <location>
        <begin position="358"/>
        <end position="592"/>
    </location>
</feature>
<evidence type="ECO:0000256" key="6">
    <source>
        <dbReference type="ARBA" id="ARBA00023136"/>
    </source>
</evidence>
<dbReference type="InterPro" id="IPR003439">
    <property type="entry name" value="ABC_transporter-like_ATP-bd"/>
</dbReference>
<dbReference type="GO" id="GO:0005524">
    <property type="term" value="F:ATP binding"/>
    <property type="evidence" value="ECO:0007669"/>
    <property type="project" value="UniProtKB-KW"/>
</dbReference>
<evidence type="ECO:0000259" key="9">
    <source>
        <dbReference type="PROSITE" id="PS50929"/>
    </source>
</evidence>
<dbReference type="Proteomes" id="UP001501427">
    <property type="component" value="Unassembled WGS sequence"/>
</dbReference>
<dbReference type="PROSITE" id="PS50893">
    <property type="entry name" value="ABC_TRANSPORTER_2"/>
    <property type="match status" value="1"/>
</dbReference>
<keyword evidence="2 7" id="KW-0812">Transmembrane</keyword>
<accession>A0ABP3PLX4</accession>
<keyword evidence="5 7" id="KW-1133">Transmembrane helix</keyword>
<feature type="transmembrane region" description="Helical" evidence="7">
    <location>
        <begin position="78"/>
        <end position="97"/>
    </location>
</feature>
<dbReference type="PANTHER" id="PTHR24221">
    <property type="entry name" value="ATP-BINDING CASSETTE SUB-FAMILY B"/>
    <property type="match status" value="1"/>
</dbReference>
<comment type="subcellular location">
    <subcellularLocation>
        <location evidence="1">Cell membrane</location>
        <topology evidence="1">Multi-pass membrane protein</topology>
    </subcellularLocation>
</comment>
<keyword evidence="11" id="KW-1185">Reference proteome</keyword>
<dbReference type="SMART" id="SM00382">
    <property type="entry name" value="AAA"/>
    <property type="match status" value="1"/>
</dbReference>
<dbReference type="PANTHER" id="PTHR24221:SF654">
    <property type="entry name" value="ATP-BINDING CASSETTE SUB-FAMILY B MEMBER 6"/>
    <property type="match status" value="1"/>
</dbReference>
<keyword evidence="6 7" id="KW-0472">Membrane</keyword>
<reference evidence="11" key="1">
    <citation type="journal article" date="2019" name="Int. J. Syst. Evol. Microbiol.">
        <title>The Global Catalogue of Microorganisms (GCM) 10K type strain sequencing project: providing services to taxonomists for standard genome sequencing and annotation.</title>
        <authorList>
            <consortium name="The Broad Institute Genomics Platform"/>
            <consortium name="The Broad Institute Genome Sequencing Center for Infectious Disease"/>
            <person name="Wu L."/>
            <person name="Ma J."/>
        </authorList>
    </citation>
    <scope>NUCLEOTIDE SEQUENCE [LARGE SCALE GENOMIC DNA]</scope>
    <source>
        <strain evidence="11">JCM 10667</strain>
    </source>
</reference>
<dbReference type="SUPFAM" id="SSF52540">
    <property type="entry name" value="P-loop containing nucleoside triphosphate hydrolases"/>
    <property type="match status" value="1"/>
</dbReference>
<evidence type="ECO:0000259" key="8">
    <source>
        <dbReference type="PROSITE" id="PS50893"/>
    </source>
</evidence>
<evidence type="ECO:0000256" key="1">
    <source>
        <dbReference type="ARBA" id="ARBA00004651"/>
    </source>
</evidence>
<evidence type="ECO:0000313" key="11">
    <source>
        <dbReference type="Proteomes" id="UP001501427"/>
    </source>
</evidence>
<dbReference type="Pfam" id="PF00005">
    <property type="entry name" value="ABC_tran"/>
    <property type="match status" value="1"/>
</dbReference>
<dbReference type="InterPro" id="IPR017871">
    <property type="entry name" value="ABC_transporter-like_CS"/>
</dbReference>
<dbReference type="PROSITE" id="PS00211">
    <property type="entry name" value="ABC_TRANSPORTER_1"/>
    <property type="match status" value="1"/>
</dbReference>
<evidence type="ECO:0000256" key="3">
    <source>
        <dbReference type="ARBA" id="ARBA00022741"/>
    </source>
</evidence>
<dbReference type="InterPro" id="IPR003593">
    <property type="entry name" value="AAA+_ATPase"/>
</dbReference>
<dbReference type="InterPro" id="IPR011527">
    <property type="entry name" value="ABC1_TM_dom"/>
</dbReference>
<comment type="caution">
    <text evidence="10">The sequence shown here is derived from an EMBL/GenBank/DDBJ whole genome shotgun (WGS) entry which is preliminary data.</text>
</comment>
<dbReference type="Gene3D" id="3.40.50.300">
    <property type="entry name" value="P-loop containing nucleotide triphosphate hydrolases"/>
    <property type="match status" value="1"/>
</dbReference>
<dbReference type="EMBL" id="BAAAHD010000025">
    <property type="protein sequence ID" value="GAA0566400.1"/>
    <property type="molecule type" value="Genomic_DNA"/>
</dbReference>
<feature type="domain" description="ABC transmembrane type-1" evidence="9">
    <location>
        <begin position="47"/>
        <end position="324"/>
    </location>
</feature>
<dbReference type="PROSITE" id="PS50929">
    <property type="entry name" value="ABC_TM1F"/>
    <property type="match status" value="1"/>
</dbReference>
<feature type="transmembrane region" description="Helical" evidence="7">
    <location>
        <begin position="182"/>
        <end position="201"/>
    </location>
</feature>
<evidence type="ECO:0000256" key="7">
    <source>
        <dbReference type="SAM" id="Phobius"/>
    </source>
</evidence>
<evidence type="ECO:0000256" key="4">
    <source>
        <dbReference type="ARBA" id="ARBA00022840"/>
    </source>
</evidence>
<keyword evidence="3" id="KW-0547">Nucleotide-binding</keyword>
<dbReference type="Gene3D" id="1.20.1560.10">
    <property type="entry name" value="ABC transporter type 1, transmembrane domain"/>
    <property type="match status" value="1"/>
</dbReference>
<evidence type="ECO:0000313" key="10">
    <source>
        <dbReference type="EMBL" id="GAA0566400.1"/>
    </source>
</evidence>
<organism evidence="10 11">
    <name type="scientific">Actinomadura livida</name>
    <dbReference type="NCBI Taxonomy" id="79909"/>
    <lineage>
        <taxon>Bacteria</taxon>
        <taxon>Bacillati</taxon>
        <taxon>Actinomycetota</taxon>
        <taxon>Actinomycetes</taxon>
        <taxon>Streptosporangiales</taxon>
        <taxon>Thermomonosporaceae</taxon>
        <taxon>Actinomadura</taxon>
    </lineage>
</organism>
<feature type="transmembrane region" description="Helical" evidence="7">
    <location>
        <begin position="43"/>
        <end position="66"/>
    </location>
</feature>
<name>A0ABP3PLX4_9ACTN</name>
<dbReference type="InterPro" id="IPR027417">
    <property type="entry name" value="P-loop_NTPase"/>
</dbReference>
<dbReference type="Pfam" id="PF00664">
    <property type="entry name" value="ABC_membrane"/>
    <property type="match status" value="1"/>
</dbReference>